<dbReference type="GO" id="GO:0003677">
    <property type="term" value="F:DNA binding"/>
    <property type="evidence" value="ECO:0007669"/>
    <property type="project" value="InterPro"/>
</dbReference>
<comment type="caution">
    <text evidence="3">The sequence shown here is derived from an EMBL/GenBank/DDBJ whole genome shotgun (WGS) entry which is preliminary data.</text>
</comment>
<proteinExistence type="predicted"/>
<dbReference type="Pfam" id="PF04851">
    <property type="entry name" value="ResIII"/>
    <property type="match status" value="1"/>
</dbReference>
<dbReference type="InterPro" id="IPR050742">
    <property type="entry name" value="Helicase_Restrict-Modif_Enz"/>
</dbReference>
<reference evidence="3 4" key="1">
    <citation type="submission" date="2019-03" db="EMBL/GenBank/DDBJ databases">
        <title>Genomic Encyclopedia of Type Strains, Phase IV (KMG-IV): sequencing the most valuable type-strain genomes for metagenomic binning, comparative biology and taxonomic classification.</title>
        <authorList>
            <person name="Goeker M."/>
        </authorList>
    </citation>
    <scope>NUCLEOTIDE SEQUENCE [LARGE SCALE GENOMIC DNA]</scope>
    <source>
        <strain evidence="3 4">DSM 100309</strain>
    </source>
</reference>
<dbReference type="PANTHER" id="PTHR47396:SF1">
    <property type="entry name" value="ATP-DEPENDENT HELICASE IRC3-RELATED"/>
    <property type="match status" value="1"/>
</dbReference>
<dbReference type="GO" id="GO:0005524">
    <property type="term" value="F:ATP binding"/>
    <property type="evidence" value="ECO:0007669"/>
    <property type="project" value="InterPro"/>
</dbReference>
<organism evidence="3 4">
    <name type="scientific">Sulfurirhabdus autotrophica</name>
    <dbReference type="NCBI Taxonomy" id="1706046"/>
    <lineage>
        <taxon>Bacteria</taxon>
        <taxon>Pseudomonadati</taxon>
        <taxon>Pseudomonadota</taxon>
        <taxon>Betaproteobacteria</taxon>
        <taxon>Nitrosomonadales</taxon>
        <taxon>Sulfuricellaceae</taxon>
        <taxon>Sulfurirhabdus</taxon>
    </lineage>
</organism>
<evidence type="ECO:0000256" key="1">
    <source>
        <dbReference type="SAM" id="MobiDB-lite"/>
    </source>
</evidence>
<feature type="domain" description="Helicase ATP-binding" evidence="2">
    <location>
        <begin position="26"/>
        <end position="224"/>
    </location>
</feature>
<dbReference type="SUPFAM" id="SSF52540">
    <property type="entry name" value="P-loop containing nucleoside triphosphate hydrolases"/>
    <property type="match status" value="2"/>
</dbReference>
<dbReference type="Gene3D" id="3.40.50.300">
    <property type="entry name" value="P-loop containing nucleotide triphosphate hydrolases"/>
    <property type="match status" value="2"/>
</dbReference>
<keyword evidence="4" id="KW-1185">Reference proteome</keyword>
<dbReference type="EMBL" id="SMCO01000019">
    <property type="protein sequence ID" value="TCV82691.1"/>
    <property type="molecule type" value="Genomic_DNA"/>
</dbReference>
<feature type="compositionally biased region" description="Low complexity" evidence="1">
    <location>
        <begin position="485"/>
        <end position="496"/>
    </location>
</feature>
<sequence>MNLALIDFQKEYVAELLTKLLKAKRNVREGDLEAVLLSAPTGSGKTVMMTAVAEHILFGAKDFEPEPEAVLLWLSDQPELNEQSRNRILSASSMLRAHQLVVVGPDFDRETLEGGKVYFLNTQKLGRDKNLTTKGDKRTWTMWETIRNTAKKLGGQFYVVIDEAHRGMNQGPIQERDAQTVMQKFLLGSPGELEPMPIVLGVTATPERFERLIGRSDRRMYKVLVDVDKVRNSGLLKDRLAVRIPEDDQPNDWSLLAAAVQRWKVMRDAWRDYCLAQQLEVVSPIMVIQVADGSGERLTATDLEIAVRTIESEVGALDDLDLAHAFMEEKEISTSGHRIRRLDASKISADPDVKFVFFKMALTTGWDCPRAEVMMSFRPAQDATYIAQLIGRMVRTPLARRIEGSETLNEVHLYLPYFDRENLDRVIQKLKGDPETVPATEVTLGSDLVELGLPPAPVVITEVDSGTVPSTTAAPSEPPVPAIPLAPSTTATSTEEPPADESAAPSLETSEAVTTAEVETAAELEPPAPSPLLAAHLAIHGLPTYTFSQGKKLPDFRRLLKFAQLLSILHGVDAEALPGVKKLVVDTLTAQRDALLISDADFKSALEGLAVITIKPIVVDHRTFEITAGEEESIEVTEQNVEDLFRQCKQRLSDDLCLAYLKQNHHDEEPHRAKLELYLLLQQASIWQALDTAAKDRLQSLKTKNMSAIRGLPSNKRQRYDEVWATARVPEAGYLELPDVVNLPVCKECSAYDKHLFQEADGKFRADFNGWEKPIINSEIPDCVAWLRNVPKKPWALCYPYRMGGEWKPGYPDFLVVRKDGDGLVVDILEPHAGNQADAWYKAQGLAEFADRHGTHFGRIEMERVDGTKITRLDFNDPSIRARGMTLANHQELDNLFRDAGVSS</sequence>
<protein>
    <submittedName>
        <fullName evidence="3">Type III restriction enzyme</fullName>
    </submittedName>
</protein>
<dbReference type="GO" id="GO:0005829">
    <property type="term" value="C:cytosol"/>
    <property type="evidence" value="ECO:0007669"/>
    <property type="project" value="TreeGrafter"/>
</dbReference>
<dbReference type="Proteomes" id="UP000295367">
    <property type="component" value="Unassembled WGS sequence"/>
</dbReference>
<dbReference type="SMART" id="SM00487">
    <property type="entry name" value="DEXDc"/>
    <property type="match status" value="1"/>
</dbReference>
<dbReference type="GO" id="GO:0016787">
    <property type="term" value="F:hydrolase activity"/>
    <property type="evidence" value="ECO:0007669"/>
    <property type="project" value="InterPro"/>
</dbReference>
<dbReference type="InterPro" id="IPR006935">
    <property type="entry name" value="Helicase/UvrB_N"/>
</dbReference>
<evidence type="ECO:0000313" key="4">
    <source>
        <dbReference type="Proteomes" id="UP000295367"/>
    </source>
</evidence>
<evidence type="ECO:0000259" key="2">
    <source>
        <dbReference type="PROSITE" id="PS51192"/>
    </source>
</evidence>
<dbReference type="PANTHER" id="PTHR47396">
    <property type="entry name" value="TYPE I RESTRICTION ENZYME ECOKI R PROTEIN"/>
    <property type="match status" value="1"/>
</dbReference>
<feature type="compositionally biased region" description="Low complexity" evidence="1">
    <location>
        <begin position="506"/>
        <end position="524"/>
    </location>
</feature>
<gene>
    <name evidence="3" type="ORF">EDC63_1198</name>
</gene>
<dbReference type="RefSeq" id="WP_124944890.1">
    <property type="nucleotide sequence ID" value="NZ_BHVT01000004.1"/>
</dbReference>
<accession>A0A4R3XV89</accession>
<dbReference type="PROSITE" id="PS51192">
    <property type="entry name" value="HELICASE_ATP_BIND_1"/>
    <property type="match status" value="1"/>
</dbReference>
<name>A0A4R3XV89_9PROT</name>
<dbReference type="InterPro" id="IPR014001">
    <property type="entry name" value="Helicase_ATP-bd"/>
</dbReference>
<evidence type="ECO:0000313" key="3">
    <source>
        <dbReference type="EMBL" id="TCV82691.1"/>
    </source>
</evidence>
<feature type="region of interest" description="Disordered" evidence="1">
    <location>
        <begin position="467"/>
        <end position="524"/>
    </location>
</feature>
<dbReference type="AlphaFoldDB" id="A0A4R3XV89"/>
<dbReference type="OrthoDB" id="9804086at2"/>
<dbReference type="InterPro" id="IPR027417">
    <property type="entry name" value="P-loop_NTPase"/>
</dbReference>